<dbReference type="PANTHER" id="PTHR38138">
    <property type="entry name" value="VNG6441H"/>
    <property type="match status" value="1"/>
</dbReference>
<feature type="transmembrane region" description="Helical" evidence="1">
    <location>
        <begin position="12"/>
        <end position="40"/>
    </location>
</feature>
<evidence type="ECO:0000256" key="1">
    <source>
        <dbReference type="SAM" id="Phobius"/>
    </source>
</evidence>
<evidence type="ECO:0000313" key="4">
    <source>
        <dbReference type="Proteomes" id="UP000252985"/>
    </source>
</evidence>
<dbReference type="KEGG" id="haq:DU484_16395"/>
<gene>
    <name evidence="3" type="ORF">DU484_16395</name>
</gene>
<dbReference type="PANTHER" id="PTHR38138:SF1">
    <property type="entry name" value="ARCHAEAL TYPE IV PILIN N-TERMINAL DOMAIN-CONTAINING PROTEIN"/>
    <property type="match status" value="1"/>
</dbReference>
<dbReference type="GeneID" id="37288591"/>
<dbReference type="AlphaFoldDB" id="A0A345EGI1"/>
<dbReference type="Pfam" id="PF07790">
    <property type="entry name" value="Pilin_N"/>
    <property type="match status" value="1"/>
</dbReference>
<dbReference type="InterPro" id="IPR013373">
    <property type="entry name" value="Flagellin/pilin_N_arc"/>
</dbReference>
<reference evidence="3 4" key="1">
    <citation type="submission" date="2018-07" db="EMBL/GenBank/DDBJ databases">
        <title>Genome sequences of Haloplanus sp. CBA1112.</title>
        <authorList>
            <person name="Kim Y.B."/>
            <person name="Roh S.W."/>
        </authorList>
    </citation>
    <scope>NUCLEOTIDE SEQUENCE [LARGE SCALE GENOMIC DNA]</scope>
    <source>
        <strain evidence="3 4">CBA1112</strain>
    </source>
</reference>
<evidence type="ECO:0000259" key="2">
    <source>
        <dbReference type="Pfam" id="PF07790"/>
    </source>
</evidence>
<dbReference type="RefSeq" id="WP_114606466.1">
    <property type="nucleotide sequence ID" value="NZ_CP031148.1"/>
</dbReference>
<evidence type="ECO:0000313" key="3">
    <source>
        <dbReference type="EMBL" id="AXG11303.1"/>
    </source>
</evidence>
<dbReference type="EMBL" id="CP031148">
    <property type="protein sequence ID" value="AXG11303.1"/>
    <property type="molecule type" value="Genomic_DNA"/>
</dbReference>
<sequence length="150" mass="15528">MQLKQLLTEDRAVSPVIGVILMVAITVILAAVIGTFVLGLGDQVSDNAPQASFSFDFNDGGDGFDGTSDDIVNITHEGGETIENSTLSVSGDDSGLTYVPSDSNWGDDGVVSAGDRISHSDVNSGETIRVIWTNPNGGSTNTIARATAPQ</sequence>
<dbReference type="InterPro" id="IPR012859">
    <property type="entry name" value="Pilin_N_archaeal"/>
</dbReference>
<name>A0A345EGI1_9EURY</name>
<keyword evidence="1" id="KW-0812">Transmembrane</keyword>
<feature type="domain" description="Archaeal Type IV pilin N-terminal" evidence="2">
    <location>
        <begin position="11"/>
        <end position="93"/>
    </location>
</feature>
<dbReference type="NCBIfam" id="TIGR02537">
    <property type="entry name" value="arch_flag_Nterm"/>
    <property type="match status" value="1"/>
</dbReference>
<protein>
    <submittedName>
        <fullName evidence="3">Type IV pilin</fullName>
    </submittedName>
</protein>
<proteinExistence type="predicted"/>
<accession>A0A345EGI1</accession>
<dbReference type="Proteomes" id="UP000252985">
    <property type="component" value="Chromosome"/>
</dbReference>
<keyword evidence="1" id="KW-1133">Transmembrane helix</keyword>
<keyword evidence="1" id="KW-0472">Membrane</keyword>
<organism evidence="3 4">
    <name type="scientific">Haloplanus rubicundus</name>
    <dbReference type="NCBI Taxonomy" id="1547898"/>
    <lineage>
        <taxon>Archaea</taxon>
        <taxon>Methanobacteriati</taxon>
        <taxon>Methanobacteriota</taxon>
        <taxon>Stenosarchaea group</taxon>
        <taxon>Halobacteria</taxon>
        <taxon>Halobacteriales</taxon>
        <taxon>Haloferacaceae</taxon>
        <taxon>Haloplanus</taxon>
    </lineage>
</organism>